<dbReference type="AlphaFoldDB" id="X0XG40"/>
<reference evidence="2" key="1">
    <citation type="journal article" date="2014" name="Front. Microbiol.">
        <title>High frequency of phylogenetically diverse reductive dehalogenase-homologous genes in deep subseafloor sedimentary metagenomes.</title>
        <authorList>
            <person name="Kawai M."/>
            <person name="Futagami T."/>
            <person name="Toyoda A."/>
            <person name="Takaki Y."/>
            <person name="Nishi S."/>
            <person name="Hori S."/>
            <person name="Arai W."/>
            <person name="Tsubouchi T."/>
            <person name="Morono Y."/>
            <person name="Uchiyama I."/>
            <person name="Ito T."/>
            <person name="Fujiyama A."/>
            <person name="Inagaki F."/>
            <person name="Takami H."/>
        </authorList>
    </citation>
    <scope>NUCLEOTIDE SEQUENCE</scope>
    <source>
        <strain evidence="2">Expedition CK06-06</strain>
    </source>
</reference>
<dbReference type="Pfam" id="PF08241">
    <property type="entry name" value="Methyltransf_11"/>
    <property type="match status" value="1"/>
</dbReference>
<organism evidence="2">
    <name type="scientific">marine sediment metagenome</name>
    <dbReference type="NCBI Taxonomy" id="412755"/>
    <lineage>
        <taxon>unclassified sequences</taxon>
        <taxon>metagenomes</taxon>
        <taxon>ecological metagenomes</taxon>
    </lineage>
</organism>
<dbReference type="SUPFAM" id="SSF53335">
    <property type="entry name" value="S-adenosyl-L-methionine-dependent methyltransferases"/>
    <property type="match status" value="1"/>
</dbReference>
<evidence type="ECO:0000259" key="1">
    <source>
        <dbReference type="Pfam" id="PF08241"/>
    </source>
</evidence>
<dbReference type="EMBL" id="BARS01045586">
    <property type="protein sequence ID" value="GAG34387.1"/>
    <property type="molecule type" value="Genomic_DNA"/>
</dbReference>
<evidence type="ECO:0000313" key="2">
    <source>
        <dbReference type="EMBL" id="GAG34387.1"/>
    </source>
</evidence>
<dbReference type="GO" id="GO:0008757">
    <property type="term" value="F:S-adenosylmethionine-dependent methyltransferase activity"/>
    <property type="evidence" value="ECO:0007669"/>
    <property type="project" value="InterPro"/>
</dbReference>
<sequence>MAHKFNPDHIAKLLKPERAKETEPVGLLGSIGLGAGSTLVDIGCGPGFFTLPASVIVGAEGRVYALDTEPKMLDAIKEQNPLDNVTLLTSTEHELPIDDKSCTHALLAYMFHEVEAPLEFLFEVRRVLDKWGHVAIIDWDVVEEERGPPLRERIEPMQVAALLFEAGFADPEITKLNASHYMVTAAK</sequence>
<dbReference type="InterPro" id="IPR013216">
    <property type="entry name" value="Methyltransf_11"/>
</dbReference>
<proteinExistence type="predicted"/>
<comment type="caution">
    <text evidence="2">The sequence shown here is derived from an EMBL/GenBank/DDBJ whole genome shotgun (WGS) entry which is preliminary data.</text>
</comment>
<accession>X0XG40</accession>
<dbReference type="Gene3D" id="3.40.50.150">
    <property type="entry name" value="Vaccinia Virus protein VP39"/>
    <property type="match status" value="1"/>
</dbReference>
<name>X0XG40_9ZZZZ</name>
<dbReference type="CDD" id="cd02440">
    <property type="entry name" value="AdoMet_MTases"/>
    <property type="match status" value="1"/>
</dbReference>
<protein>
    <recommendedName>
        <fullName evidence="1">Methyltransferase type 11 domain-containing protein</fullName>
    </recommendedName>
</protein>
<dbReference type="InterPro" id="IPR029063">
    <property type="entry name" value="SAM-dependent_MTases_sf"/>
</dbReference>
<feature type="domain" description="Methyltransferase type 11" evidence="1">
    <location>
        <begin position="40"/>
        <end position="136"/>
    </location>
</feature>
<gene>
    <name evidence="2" type="ORF">S01H1_68726</name>
</gene>